<organism evidence="9 10">
    <name type="scientific">Buchnera aphidicola</name>
    <name type="common">Pentalonia nigronervosa</name>
    <dbReference type="NCBI Taxonomy" id="1309793"/>
    <lineage>
        <taxon>Bacteria</taxon>
        <taxon>Pseudomonadati</taxon>
        <taxon>Pseudomonadota</taxon>
        <taxon>Gammaproteobacteria</taxon>
        <taxon>Enterobacterales</taxon>
        <taxon>Erwiniaceae</taxon>
        <taxon>Buchnera</taxon>
    </lineage>
</organism>
<dbReference type="GO" id="GO:0005840">
    <property type="term" value="C:ribosome"/>
    <property type="evidence" value="ECO:0007669"/>
    <property type="project" value="UniProtKB-KW"/>
</dbReference>
<dbReference type="PROSITE" id="PS00651">
    <property type="entry name" value="RIBOSOMAL_L9"/>
    <property type="match status" value="1"/>
</dbReference>
<dbReference type="Pfam" id="PF03948">
    <property type="entry name" value="Ribosomal_L9_C"/>
    <property type="match status" value="1"/>
</dbReference>
<dbReference type="GO" id="GO:1990904">
    <property type="term" value="C:ribonucleoprotein complex"/>
    <property type="evidence" value="ECO:0007669"/>
    <property type="project" value="UniProtKB-KW"/>
</dbReference>
<evidence type="ECO:0000256" key="7">
    <source>
        <dbReference type="HAMAP-Rule" id="MF_00503"/>
    </source>
</evidence>
<dbReference type="GO" id="GO:0019843">
    <property type="term" value="F:rRNA binding"/>
    <property type="evidence" value="ECO:0007669"/>
    <property type="project" value="UniProtKB-UniRule"/>
</dbReference>
<name>A0A7H1AZ23_9GAMM</name>
<reference evidence="9 10" key="1">
    <citation type="submission" date="2020-09" db="EMBL/GenBank/DDBJ databases">
        <title>Genome sequence of the banana aphid, Pentalonia nigronervosa Coquerel (Hemiptera: Aphididae) and its symbionts.</title>
        <authorList>
            <person name="Mathers T.C."/>
            <person name="Mugford S.T."/>
            <person name="Hogenhout S.A."/>
            <person name="Tripathi L."/>
        </authorList>
    </citation>
    <scope>NUCLEOTIDE SEQUENCE [LARGE SCALE GENOMIC DNA]</scope>
    <source>
        <strain evidence="9">Ba4</strain>
    </source>
</reference>
<dbReference type="InterPro" id="IPR020070">
    <property type="entry name" value="Ribosomal_bL9_N"/>
</dbReference>
<comment type="similarity">
    <text evidence="1 7">Belongs to the bacterial ribosomal protein bL9 family.</text>
</comment>
<evidence type="ECO:0000256" key="4">
    <source>
        <dbReference type="ARBA" id="ARBA00022980"/>
    </source>
</evidence>
<dbReference type="InterPro" id="IPR020069">
    <property type="entry name" value="Ribosomal_bL9_C"/>
</dbReference>
<evidence type="ECO:0000256" key="3">
    <source>
        <dbReference type="ARBA" id="ARBA00022884"/>
    </source>
</evidence>
<dbReference type="Proteomes" id="UP000516346">
    <property type="component" value="Chromosome"/>
</dbReference>
<dbReference type="InterPro" id="IPR020594">
    <property type="entry name" value="Ribosomal_bL9_bac/chp"/>
</dbReference>
<evidence type="ECO:0000256" key="1">
    <source>
        <dbReference type="ARBA" id="ARBA00010605"/>
    </source>
</evidence>
<evidence type="ECO:0000256" key="6">
    <source>
        <dbReference type="ARBA" id="ARBA00035292"/>
    </source>
</evidence>
<dbReference type="AlphaFoldDB" id="A0A7H1AZ23"/>
<keyword evidence="3 7" id="KW-0694">RNA-binding</keyword>
<gene>
    <name evidence="7 9" type="primary">rplI</name>
    <name evidence="9" type="ORF">ICW73_01945</name>
</gene>
<evidence type="ECO:0000256" key="2">
    <source>
        <dbReference type="ARBA" id="ARBA00022730"/>
    </source>
</evidence>
<dbReference type="GO" id="GO:0003735">
    <property type="term" value="F:structural constituent of ribosome"/>
    <property type="evidence" value="ECO:0007669"/>
    <property type="project" value="InterPro"/>
</dbReference>
<feature type="domain" description="Ribosomal protein L9" evidence="8">
    <location>
        <begin position="13"/>
        <end position="40"/>
    </location>
</feature>
<evidence type="ECO:0000259" key="8">
    <source>
        <dbReference type="PROSITE" id="PS00651"/>
    </source>
</evidence>
<proteinExistence type="inferred from homology"/>
<dbReference type="HAMAP" id="MF_00503">
    <property type="entry name" value="Ribosomal_bL9"/>
    <property type="match status" value="1"/>
</dbReference>
<comment type="function">
    <text evidence="7">Binds to the 23S rRNA.</text>
</comment>
<evidence type="ECO:0000313" key="9">
    <source>
        <dbReference type="EMBL" id="QNS01728.1"/>
    </source>
</evidence>
<protein>
    <recommendedName>
        <fullName evidence="6 7">Large ribosomal subunit protein bL9</fullName>
    </recommendedName>
</protein>
<dbReference type="InterPro" id="IPR036935">
    <property type="entry name" value="Ribosomal_bL9_N_sf"/>
</dbReference>
<evidence type="ECO:0000256" key="5">
    <source>
        <dbReference type="ARBA" id="ARBA00023274"/>
    </source>
</evidence>
<evidence type="ECO:0000313" key="10">
    <source>
        <dbReference type="Proteomes" id="UP000516346"/>
    </source>
</evidence>
<dbReference type="InterPro" id="IPR000244">
    <property type="entry name" value="Ribosomal_bL9"/>
</dbReference>
<dbReference type="PANTHER" id="PTHR21368">
    <property type="entry name" value="50S RIBOSOMAL PROTEIN L9"/>
    <property type="match status" value="1"/>
</dbReference>
<dbReference type="Pfam" id="PF01281">
    <property type="entry name" value="Ribosomal_L9_N"/>
    <property type="match status" value="1"/>
</dbReference>
<dbReference type="EMBL" id="CP061275">
    <property type="protein sequence ID" value="QNS01728.1"/>
    <property type="molecule type" value="Genomic_DNA"/>
</dbReference>
<dbReference type="GO" id="GO:0006412">
    <property type="term" value="P:translation"/>
    <property type="evidence" value="ECO:0007669"/>
    <property type="project" value="UniProtKB-UniRule"/>
</dbReference>
<accession>A0A7H1AZ23</accession>
<dbReference type="Gene3D" id="3.10.430.100">
    <property type="entry name" value="Ribosomal protein L9, C-terminal domain"/>
    <property type="match status" value="1"/>
</dbReference>
<keyword evidence="5 7" id="KW-0687">Ribonucleoprotein</keyword>
<keyword evidence="2 7" id="KW-0699">rRNA-binding</keyword>
<dbReference type="SUPFAM" id="SSF55658">
    <property type="entry name" value="L9 N-domain-like"/>
    <property type="match status" value="1"/>
</dbReference>
<dbReference type="Gene3D" id="3.40.5.10">
    <property type="entry name" value="Ribosomal protein L9, N-terminal domain"/>
    <property type="match status" value="1"/>
</dbReference>
<dbReference type="SUPFAM" id="SSF55653">
    <property type="entry name" value="Ribosomal protein L9 C-domain"/>
    <property type="match status" value="1"/>
</dbReference>
<keyword evidence="4 7" id="KW-0689">Ribosomal protein</keyword>
<dbReference type="InterPro" id="IPR036791">
    <property type="entry name" value="Ribosomal_bL9_C_sf"/>
</dbReference>
<dbReference type="NCBIfam" id="TIGR00158">
    <property type="entry name" value="L9"/>
    <property type="match status" value="1"/>
</dbReference>
<sequence length="150" mass="17002">MQVILLCKIHHLGDSGVIVNVKPGYARNFLIPQNKAIFANKKNIASFEAHRTALEKENISKLLIAKERAKKIQSIKQITILSKLQKEDKIFGSVSIRTILKEMNSLGFKANKQEIRLPHGILKTIGEHKVLFQPHSEVCIDFIVKIIAKR</sequence>
<dbReference type="InterPro" id="IPR009027">
    <property type="entry name" value="Ribosomal_bL9/RNase_H1_N"/>
</dbReference>